<dbReference type="Proteomes" id="UP001595816">
    <property type="component" value="Unassembled WGS sequence"/>
</dbReference>
<evidence type="ECO:0000313" key="9">
    <source>
        <dbReference type="EMBL" id="MFC4134280.1"/>
    </source>
</evidence>
<evidence type="ECO:0000313" key="10">
    <source>
        <dbReference type="Proteomes" id="UP001595816"/>
    </source>
</evidence>
<feature type="transmembrane region" description="Helical" evidence="8">
    <location>
        <begin position="77"/>
        <end position="98"/>
    </location>
</feature>
<protein>
    <submittedName>
        <fullName evidence="9">Polyprenol phosphomannose-dependent alpha 1,6 mannosyltransferase MptB</fullName>
    </submittedName>
</protein>
<feature type="transmembrane region" description="Helical" evidence="8">
    <location>
        <begin position="333"/>
        <end position="354"/>
    </location>
</feature>
<dbReference type="EMBL" id="JBHSAY010000015">
    <property type="protein sequence ID" value="MFC4134280.1"/>
    <property type="molecule type" value="Genomic_DNA"/>
</dbReference>
<keyword evidence="2 9" id="KW-0328">Glycosyltransferase</keyword>
<dbReference type="RefSeq" id="WP_253761549.1">
    <property type="nucleotide sequence ID" value="NZ_JAMZDZ010000001.1"/>
</dbReference>
<feature type="transmembrane region" description="Helical" evidence="8">
    <location>
        <begin position="272"/>
        <end position="296"/>
    </location>
</feature>
<accession>A0ABV8LT94</accession>
<feature type="transmembrane region" description="Helical" evidence="8">
    <location>
        <begin position="434"/>
        <end position="451"/>
    </location>
</feature>
<reference evidence="10" key="1">
    <citation type="journal article" date="2019" name="Int. J. Syst. Evol. Microbiol.">
        <title>The Global Catalogue of Microorganisms (GCM) 10K type strain sequencing project: providing services to taxonomists for standard genome sequencing and annotation.</title>
        <authorList>
            <consortium name="The Broad Institute Genomics Platform"/>
            <consortium name="The Broad Institute Genome Sequencing Center for Infectious Disease"/>
            <person name="Wu L."/>
            <person name="Ma J."/>
        </authorList>
    </citation>
    <scope>NUCLEOTIDE SEQUENCE [LARGE SCALE GENOMIC DNA]</scope>
    <source>
        <strain evidence="10">CGMCC 4.7289</strain>
    </source>
</reference>
<evidence type="ECO:0000256" key="4">
    <source>
        <dbReference type="ARBA" id="ARBA00022692"/>
    </source>
</evidence>
<evidence type="ECO:0000256" key="3">
    <source>
        <dbReference type="ARBA" id="ARBA00022679"/>
    </source>
</evidence>
<evidence type="ECO:0000256" key="6">
    <source>
        <dbReference type="ARBA" id="ARBA00023136"/>
    </source>
</evidence>
<evidence type="ECO:0000256" key="8">
    <source>
        <dbReference type="SAM" id="Phobius"/>
    </source>
</evidence>
<keyword evidence="6 8" id="KW-0472">Membrane</keyword>
<feature type="transmembrane region" description="Helical" evidence="8">
    <location>
        <begin position="237"/>
        <end position="266"/>
    </location>
</feature>
<feature type="transmembrane region" description="Helical" evidence="8">
    <location>
        <begin position="408"/>
        <end position="428"/>
    </location>
</feature>
<organism evidence="9 10">
    <name type="scientific">Hamadaea flava</name>
    <dbReference type="NCBI Taxonomy" id="1742688"/>
    <lineage>
        <taxon>Bacteria</taxon>
        <taxon>Bacillati</taxon>
        <taxon>Actinomycetota</taxon>
        <taxon>Actinomycetes</taxon>
        <taxon>Micromonosporales</taxon>
        <taxon>Micromonosporaceae</taxon>
        <taxon>Hamadaea</taxon>
    </lineage>
</organism>
<feature type="transmembrane region" description="Helical" evidence="8">
    <location>
        <begin position="308"/>
        <end position="327"/>
    </location>
</feature>
<evidence type="ECO:0000256" key="2">
    <source>
        <dbReference type="ARBA" id="ARBA00022676"/>
    </source>
</evidence>
<evidence type="ECO:0000256" key="5">
    <source>
        <dbReference type="ARBA" id="ARBA00022989"/>
    </source>
</evidence>
<feature type="transmembrane region" description="Helical" evidence="8">
    <location>
        <begin position="163"/>
        <end position="185"/>
    </location>
</feature>
<dbReference type="NCBIfam" id="NF038066">
    <property type="entry name" value="MptB"/>
    <property type="match status" value="1"/>
</dbReference>
<sequence>MRAAGAGRAAAAGLAASAVLAVAAWLAGALPSGDPAPTLRLAGLGSTSGRFQLGLLLWLVATAALGLIWWRSRNPSVLWFAPLLFAPPLASRDVYAYACQGDIWLAGLDPYKLGVADGGCLWTPSVPELWWHTPTPYGPLAIVLSGAAVAIAKFVATDLDTQLTIAVTVLRLIALGGLALLGWGLKTLGRNGKGWWLGLLTPLVALHAVSGAHNDAVLAGLIVAGLAAATSKRKNDWLIAGVLIGGAVAIKVTALVALPFVLLLLPPWRQRWAALAASVGTFAALTLASGLGLGWVNGLRDTGDLQQWTSLPTGAGMAVGYLLRAFGIDAMSASITVARALGLIALLIIGLYAIRKSWRAPAATVIAACGWVLAALAVLGPVFYPWYALAPLAVLAAAGTEAWTRTRIAVTVGLCFLVLPNGLGLAVLTKGPGAFAALAAVIALLAYAVRARPRPTG</sequence>
<feature type="transmembrane region" description="Helical" evidence="8">
    <location>
        <begin position="53"/>
        <end position="70"/>
    </location>
</feature>
<comment type="caution">
    <text evidence="9">The sequence shown here is derived from an EMBL/GenBank/DDBJ whole genome shotgun (WGS) entry which is preliminary data.</text>
</comment>
<feature type="transmembrane region" description="Helical" evidence="8">
    <location>
        <begin position="137"/>
        <end position="156"/>
    </location>
</feature>
<comment type="similarity">
    <text evidence="7">Belongs to the MptA/B family.</text>
</comment>
<dbReference type="InterPro" id="IPR049829">
    <property type="entry name" value="MptA/B-like"/>
</dbReference>
<comment type="subcellular location">
    <subcellularLocation>
        <location evidence="1">Membrane</location>
        <topology evidence="1">Multi-pass membrane protein</topology>
    </subcellularLocation>
</comment>
<proteinExistence type="inferred from homology"/>
<evidence type="ECO:0000256" key="7">
    <source>
        <dbReference type="ARBA" id="ARBA00043987"/>
    </source>
</evidence>
<feature type="transmembrane region" description="Helical" evidence="8">
    <location>
        <begin position="361"/>
        <end position="380"/>
    </location>
</feature>
<keyword evidence="4 8" id="KW-0812">Transmembrane</keyword>
<evidence type="ECO:0000256" key="1">
    <source>
        <dbReference type="ARBA" id="ARBA00004141"/>
    </source>
</evidence>
<gene>
    <name evidence="9" type="primary">mptB</name>
    <name evidence="9" type="ORF">ACFOZ4_27030</name>
</gene>
<dbReference type="GO" id="GO:0016757">
    <property type="term" value="F:glycosyltransferase activity"/>
    <property type="evidence" value="ECO:0007669"/>
    <property type="project" value="UniProtKB-KW"/>
</dbReference>
<keyword evidence="10" id="KW-1185">Reference proteome</keyword>
<keyword evidence="3" id="KW-0808">Transferase</keyword>
<name>A0ABV8LT94_9ACTN</name>
<dbReference type="Pfam" id="PF26314">
    <property type="entry name" value="MptA_B_family"/>
    <property type="match status" value="1"/>
</dbReference>
<keyword evidence="5 8" id="KW-1133">Transmembrane helix</keyword>